<organismHost>
    <name type="scientific">Pseudomonas chlororaphis</name>
    <dbReference type="NCBI Taxonomy" id="587753"/>
</organismHost>
<reference evidence="1 2" key="1">
    <citation type="journal article" date="2008" name="Virology">
        <title>Characterization of Pseudomonas chlororaphis myovirus 201varphi2-1 via genomic sequencing, mass spectrometry, and electron microscopy.</title>
        <authorList>
            <person name="Thomas J.A."/>
            <person name="Rolando M.R."/>
            <person name="Carroll C.A."/>
            <person name="Shen P.S."/>
            <person name="Belnap D.M."/>
            <person name="Weintraub S.T."/>
            <person name="Serwer P."/>
            <person name="Hardies S.C."/>
        </authorList>
    </citation>
    <scope>NUCLEOTIDE SEQUENCE</scope>
</reference>
<dbReference type="EMBL" id="EU197055">
    <property type="protein sequence ID" value="ABY62944.1"/>
    <property type="molecule type" value="Genomic_DNA"/>
</dbReference>
<keyword evidence="2" id="KW-1185">Reference proteome</keyword>
<sequence>MIRMYEDFTIRKAEKGWQLETYSGNYPITVKLVGNGWSVPNIWSDGPARLSYDLVFEAYAVEYTVNVDTEDQTVNYVTVDGKEVSSIKVGSNYPVTQLFHVTTPDGVVPIRERVSRL</sequence>
<organism evidence="1 2">
    <name type="scientific">Pseudomonas phage 201phi2-1</name>
    <name type="common">Pseudomonas chlororaphis phage 201phi2-1</name>
    <dbReference type="NCBI Taxonomy" id="198110"/>
    <lineage>
        <taxon>Viruses</taxon>
        <taxon>Duplodnaviria</taxon>
        <taxon>Heunggongvirae</taxon>
        <taxon>Uroviricota</taxon>
        <taxon>Caudoviricetes</taxon>
        <taxon>Chimalliviridae</taxon>
        <taxon>Serwervirus</taxon>
        <taxon>Serwervirus 201phi21</taxon>
    </lineage>
</organism>
<accession>B3FIX5</accession>
<proteinExistence type="predicted"/>
<dbReference type="RefSeq" id="YP_001956836.1">
    <property type="nucleotide sequence ID" value="NC_010821.1"/>
</dbReference>
<dbReference type="KEGG" id="vg:6372629"/>
<protein>
    <submittedName>
        <fullName evidence="1">Uncharacterized protein</fullName>
    </submittedName>
</protein>
<dbReference type="Proteomes" id="UP000002421">
    <property type="component" value="Segment"/>
</dbReference>
<gene>
    <name evidence="1" type="ORF">201phi2-1p112</name>
</gene>
<name>B3FIX5_BP201</name>
<evidence type="ECO:0000313" key="2">
    <source>
        <dbReference type="Proteomes" id="UP000002421"/>
    </source>
</evidence>
<evidence type="ECO:0000313" key="1">
    <source>
        <dbReference type="EMBL" id="ABY62944.1"/>
    </source>
</evidence>